<feature type="region of interest" description="Disordered" evidence="5">
    <location>
        <begin position="196"/>
        <end position="248"/>
    </location>
</feature>
<evidence type="ECO:0000313" key="9">
    <source>
        <dbReference type="RefSeq" id="XP_072575856.1"/>
    </source>
</evidence>
<evidence type="ECO:0000313" key="8">
    <source>
        <dbReference type="Proteomes" id="UP001652641"/>
    </source>
</evidence>
<feature type="compositionally biased region" description="Basic and acidic residues" evidence="5">
    <location>
        <begin position="378"/>
        <end position="389"/>
    </location>
</feature>
<keyword evidence="1" id="KW-0479">Metal-binding</keyword>
<keyword evidence="8" id="KW-1185">Reference proteome</keyword>
<organism evidence="8 9">
    <name type="scientific">Vulpes vulpes</name>
    <name type="common">Red fox</name>
    <dbReference type="NCBI Taxonomy" id="9627"/>
    <lineage>
        <taxon>Eukaryota</taxon>
        <taxon>Metazoa</taxon>
        <taxon>Chordata</taxon>
        <taxon>Craniata</taxon>
        <taxon>Vertebrata</taxon>
        <taxon>Euteleostomi</taxon>
        <taxon>Mammalia</taxon>
        <taxon>Eutheria</taxon>
        <taxon>Laurasiatheria</taxon>
        <taxon>Carnivora</taxon>
        <taxon>Caniformia</taxon>
        <taxon>Canidae</taxon>
        <taxon>Vulpes</taxon>
    </lineage>
</organism>
<dbReference type="InterPro" id="IPR051284">
    <property type="entry name" value="ZnF_MYMT-QRICH1"/>
</dbReference>
<feature type="domain" description="TTF-type" evidence="6">
    <location>
        <begin position="509"/>
        <end position="606"/>
    </location>
</feature>
<keyword evidence="2" id="KW-0677">Repeat</keyword>
<feature type="domain" description="TRASH" evidence="7">
    <location>
        <begin position="328"/>
        <end position="367"/>
    </location>
</feature>
<dbReference type="SMART" id="SM00746">
    <property type="entry name" value="TRASH"/>
    <property type="match status" value="2"/>
</dbReference>
<dbReference type="InterPro" id="IPR006580">
    <property type="entry name" value="Znf_TTF"/>
</dbReference>
<evidence type="ECO:0000256" key="2">
    <source>
        <dbReference type="ARBA" id="ARBA00022737"/>
    </source>
</evidence>
<dbReference type="InterPro" id="IPR010507">
    <property type="entry name" value="Znf_MYM"/>
</dbReference>
<accession>A0ABM4XCT9</accession>
<keyword evidence="4" id="KW-0862">Zinc</keyword>
<dbReference type="RefSeq" id="XP_072575856.1">
    <property type="nucleotide sequence ID" value="XM_072719755.1"/>
</dbReference>
<evidence type="ECO:0000256" key="5">
    <source>
        <dbReference type="SAM" id="MobiDB-lite"/>
    </source>
</evidence>
<keyword evidence="3" id="KW-0863">Zinc-finger</keyword>
<gene>
    <name evidence="9" type="primary">ZMYM5</name>
</gene>
<feature type="region of interest" description="Disordered" evidence="5">
    <location>
        <begin position="370"/>
        <end position="389"/>
    </location>
</feature>
<dbReference type="InterPro" id="IPR011017">
    <property type="entry name" value="TRASH_dom"/>
</dbReference>
<evidence type="ECO:0000259" key="6">
    <source>
        <dbReference type="SMART" id="SM00597"/>
    </source>
</evidence>
<name>A0ABM4XCT9_VULVU</name>
<evidence type="ECO:0000256" key="4">
    <source>
        <dbReference type="ARBA" id="ARBA00022833"/>
    </source>
</evidence>
<dbReference type="SMART" id="SM00597">
    <property type="entry name" value="ZnF_TTF"/>
    <property type="match status" value="1"/>
</dbReference>
<evidence type="ECO:0000256" key="1">
    <source>
        <dbReference type="ARBA" id="ARBA00022723"/>
    </source>
</evidence>
<feature type="region of interest" description="Disordered" evidence="5">
    <location>
        <begin position="1"/>
        <end position="38"/>
    </location>
</feature>
<dbReference type="Pfam" id="PF06467">
    <property type="entry name" value="zf-FCS"/>
    <property type="match status" value="2"/>
</dbReference>
<protein>
    <submittedName>
        <fullName evidence="9">Zinc finger MYM-type protein 5 isoform X4</fullName>
    </submittedName>
</protein>
<evidence type="ECO:0000259" key="7">
    <source>
        <dbReference type="SMART" id="SM00746"/>
    </source>
</evidence>
<proteinExistence type="predicted"/>
<evidence type="ECO:0000256" key="3">
    <source>
        <dbReference type="ARBA" id="ARBA00022771"/>
    </source>
</evidence>
<dbReference type="PANTHER" id="PTHR45736">
    <property type="entry name" value="ZINC FINGER MYM-TYPE PROTEIN"/>
    <property type="match status" value="1"/>
</dbReference>
<feature type="domain" description="TRASH" evidence="7">
    <location>
        <begin position="286"/>
        <end position="321"/>
    </location>
</feature>
<sequence length="615" mass="69299">MRETDTGRGRSRVHAGSRDVGLESELQDHVLSSRQNAEPPRFFGMDKCSLRGLDLTEQTPVLLEHKAMAASLTDTGNSFGDPSSLVVNRSRNSLMKEDDDDDVVFIESIQPPSTSTPTIADQRNFIFASSRNERLQGNYSIILPSSRDLAFQKGNVSETIVIDDEEDIETNGGEKKNSSNLIEWGLPGTKNRTKDLDFSTSSLSRSKTKTGVGPFNPGRMNMAGDEFQNGGYATHHSPGKQDVPTKKASAVQVESRESSQEFCSSTSLSPYEDNQNLRKKVNKSRCIICSKLTEIRHEVSVNNVIHKLCSNQCFNKYRLANGLIMNCCEQCGEYLPSKSAGNNVLIVEGQQTRFCCQGCVHEYKQMMETKSKNSSASENRKRNAVREENERKLYGPLNTLLEKKEGLPEQKEKTSELQVLAECTDTLLIKQDVTLPSSVLTIADKFQEQLEEKKSEDSIISVVLSTDPGKWPRILNTKQRDILVENDPPQVRNFNFPKDNTGRKFSETYYTRILPNGDKTTRSWLLYSTSKDSVFCLYCKLFGEGKNQLKNENGCKDWQHLSHILSKHEESEMHINNSVKYSKLKSDLRKNNTMEAAEHGLHENEKNDGVLLLYM</sequence>
<dbReference type="Proteomes" id="UP001652641">
    <property type="component" value="Chromosome 9"/>
</dbReference>
<dbReference type="GeneID" id="112918589"/>
<reference evidence="9" key="1">
    <citation type="submission" date="2025-08" db="UniProtKB">
        <authorList>
            <consortium name="RefSeq"/>
        </authorList>
    </citation>
    <scope>IDENTIFICATION</scope>
    <source>
        <tissue evidence="9">Cell line</tissue>
    </source>
</reference>
<dbReference type="PANTHER" id="PTHR45736:SF7">
    <property type="entry name" value="ZINC FINGER MYM-TYPE PROTEIN 5"/>
    <property type="match status" value="1"/>
</dbReference>